<evidence type="ECO:0000256" key="10">
    <source>
        <dbReference type="RuleBase" id="RU361207"/>
    </source>
</evidence>
<dbReference type="SUPFAM" id="SSF51445">
    <property type="entry name" value="(Trans)glycosidases"/>
    <property type="match status" value="1"/>
</dbReference>
<keyword evidence="5 10" id="KW-0328">Glycosyltransferase</keyword>
<reference evidence="13" key="1">
    <citation type="submission" date="2016-10" db="EMBL/GenBank/DDBJ databases">
        <authorList>
            <person name="Varghese N."/>
            <person name="Submissions S."/>
        </authorList>
    </citation>
    <scope>NUCLEOTIDE SEQUENCE [LARGE SCALE GENOMIC DNA]</scope>
    <source>
        <strain evidence="13">DSM 22951</strain>
    </source>
</reference>
<keyword evidence="6 10" id="KW-0808">Transferase</keyword>
<comment type="similarity">
    <text evidence="2 10">Belongs to the disproportionating enzyme family.</text>
</comment>
<gene>
    <name evidence="12" type="ORF">SAMN04489750_0689</name>
</gene>
<dbReference type="InterPro" id="IPR048458">
    <property type="entry name" value="MalQ_N"/>
</dbReference>
<comment type="catalytic activity">
    <reaction evidence="1 10">
        <text>Transfers a segment of a (1-&gt;4)-alpha-D-glucan to a new position in an acceptor, which may be glucose or a (1-&gt;4)-alpha-D-glucan.</text>
        <dbReference type="EC" id="2.4.1.25"/>
    </reaction>
</comment>
<evidence type="ECO:0000256" key="4">
    <source>
        <dbReference type="ARBA" id="ARBA00020295"/>
    </source>
</evidence>
<dbReference type="NCBIfam" id="TIGR00217">
    <property type="entry name" value="malQ"/>
    <property type="match status" value="1"/>
</dbReference>
<protein>
    <recommendedName>
        <fullName evidence="4 10">4-alpha-glucanotransferase</fullName>
        <ecNumber evidence="3 10">2.4.1.25</ecNumber>
    </recommendedName>
    <alternativeName>
        <fullName evidence="8 10">Amylomaltase</fullName>
    </alternativeName>
    <alternativeName>
        <fullName evidence="9 10">Disproportionating enzyme</fullName>
    </alternativeName>
</protein>
<dbReference type="AlphaFoldDB" id="A0A2Y8ZT42"/>
<sequence length="720" mass="78720">MPADSTATDPRPSATLLELAGVFGVATEYHDWTGNHVQVSADTIRAVLTALGVVVDDDDSARAALEDHATAAWRRTLPPVVVAREGWTPTVLIHLPHGQEFTAAVRLEDGTTVSAPAVEHLVQPRPIDGVLTGEAAVALPGDLPIGYHLLEVSIAGGRPQTAEVIVAPNTLELPDSLAQQRAWGLAAQVYSVRSERSWGLGDAADLAELGTWAAGNGADFVLVNPVHAAEPIAPMEPSPYLPTSRRFVNPIYIRVEEVADIGYLGAAERQLIEWHADDARRLNEFDFLDRDAAWGAKRAALRALHRGQRSGRHSRDFAAFCAREGQPLTDFATWCALAEKYGLPADQWPTQMQDPRSDAVADARTQLAEEVDFHCWLQWVVQDQLASAHREAKAAGMRVGVVHDIAVGVHPNGAEVWAGPELFAAGVSVGAPPDDYNQLGQDWSQPPWRPDRLEQEAYRPLRDMLRTTLAMAGGLRIDHILGLFRLWWIPRGMKPTEGTYVRYDHEAMISVLVLEAHRAGAVVVGEDLGTVAPNVRDYLTDRGLLGTSVLWFERQQDGRTPRPPSSYRRLALATVTVHDLPPTAGYLQGEHLQVRRRLGLLTRDWSQEVAEDSAQRDAMVTALREAGLLGQDASIKDIVEALYVFLAAAPSRLLGVSVNDLVGDVRTINQPGTNDEYPNWRLPISGPDRTPLLLGDIMRSRRGKKLLQKVNGAVRAGEPD</sequence>
<evidence type="ECO:0000256" key="2">
    <source>
        <dbReference type="ARBA" id="ARBA00005684"/>
    </source>
</evidence>
<evidence type="ECO:0000256" key="7">
    <source>
        <dbReference type="ARBA" id="ARBA00023277"/>
    </source>
</evidence>
<evidence type="ECO:0000256" key="5">
    <source>
        <dbReference type="ARBA" id="ARBA00022676"/>
    </source>
</evidence>
<dbReference type="EC" id="2.4.1.25" evidence="3 10"/>
<dbReference type="InterPro" id="IPR003385">
    <property type="entry name" value="Glyco_hydro_77"/>
</dbReference>
<evidence type="ECO:0000256" key="9">
    <source>
        <dbReference type="ARBA" id="ARBA00031501"/>
    </source>
</evidence>
<dbReference type="OrthoDB" id="9811841at2"/>
<dbReference type="EMBL" id="UESZ01000001">
    <property type="protein sequence ID" value="SSA33409.1"/>
    <property type="molecule type" value="Genomic_DNA"/>
</dbReference>
<keyword evidence="7 10" id="KW-0119">Carbohydrate metabolism</keyword>
<dbReference type="RefSeq" id="WP_109684115.1">
    <property type="nucleotide sequence ID" value="NZ_QGDN01000001.1"/>
</dbReference>
<dbReference type="PANTHER" id="PTHR32438">
    <property type="entry name" value="4-ALPHA-GLUCANOTRANSFERASE DPE1, CHLOROPLASTIC/AMYLOPLASTIC"/>
    <property type="match status" value="1"/>
</dbReference>
<organism evidence="12 13">
    <name type="scientific">Branchiibius hedensis</name>
    <dbReference type="NCBI Taxonomy" id="672460"/>
    <lineage>
        <taxon>Bacteria</taxon>
        <taxon>Bacillati</taxon>
        <taxon>Actinomycetota</taxon>
        <taxon>Actinomycetes</taxon>
        <taxon>Micrococcales</taxon>
        <taxon>Dermacoccaceae</taxon>
        <taxon>Branchiibius</taxon>
    </lineage>
</organism>
<dbReference type="Pfam" id="PF02446">
    <property type="entry name" value="Glyco_hydro_77"/>
    <property type="match status" value="1"/>
</dbReference>
<proteinExistence type="inferred from homology"/>
<dbReference type="InterPro" id="IPR017853">
    <property type="entry name" value="GH"/>
</dbReference>
<evidence type="ECO:0000256" key="8">
    <source>
        <dbReference type="ARBA" id="ARBA00031423"/>
    </source>
</evidence>
<evidence type="ECO:0000256" key="1">
    <source>
        <dbReference type="ARBA" id="ARBA00000439"/>
    </source>
</evidence>
<dbReference type="Pfam" id="PF21226">
    <property type="entry name" value="MalQ_N"/>
    <property type="match status" value="1"/>
</dbReference>
<dbReference type="Gene3D" id="3.20.20.80">
    <property type="entry name" value="Glycosidases"/>
    <property type="match status" value="1"/>
</dbReference>
<evidence type="ECO:0000256" key="6">
    <source>
        <dbReference type="ARBA" id="ARBA00022679"/>
    </source>
</evidence>
<evidence type="ECO:0000313" key="12">
    <source>
        <dbReference type="EMBL" id="SSA33409.1"/>
    </source>
</evidence>
<evidence type="ECO:0000256" key="3">
    <source>
        <dbReference type="ARBA" id="ARBA00012560"/>
    </source>
</evidence>
<dbReference type="PANTHER" id="PTHR32438:SF5">
    <property type="entry name" value="4-ALPHA-GLUCANOTRANSFERASE DPE1, CHLOROPLASTIC_AMYLOPLASTIC"/>
    <property type="match status" value="1"/>
</dbReference>
<dbReference type="GO" id="GO:0005975">
    <property type="term" value="P:carbohydrate metabolic process"/>
    <property type="evidence" value="ECO:0007669"/>
    <property type="project" value="InterPro"/>
</dbReference>
<evidence type="ECO:0000313" key="13">
    <source>
        <dbReference type="Proteomes" id="UP000250028"/>
    </source>
</evidence>
<evidence type="ECO:0000259" key="11">
    <source>
        <dbReference type="Pfam" id="PF21226"/>
    </source>
</evidence>
<keyword evidence="13" id="KW-1185">Reference proteome</keyword>
<dbReference type="GO" id="GO:0004134">
    <property type="term" value="F:4-alpha-glucanotransferase activity"/>
    <property type="evidence" value="ECO:0007669"/>
    <property type="project" value="UniProtKB-EC"/>
</dbReference>
<feature type="domain" description="MalQ N-terminal beta-sandwich" evidence="11">
    <location>
        <begin position="77"/>
        <end position="168"/>
    </location>
</feature>
<dbReference type="Proteomes" id="UP000250028">
    <property type="component" value="Unassembled WGS sequence"/>
</dbReference>
<name>A0A2Y8ZT42_9MICO</name>
<accession>A0A2Y8ZT42</accession>